<name>A0A2H3E0R2_ARMGA</name>
<organism evidence="2 3">
    <name type="scientific">Armillaria gallica</name>
    <name type="common">Bulbous honey fungus</name>
    <name type="synonym">Armillaria bulbosa</name>
    <dbReference type="NCBI Taxonomy" id="47427"/>
    <lineage>
        <taxon>Eukaryota</taxon>
        <taxon>Fungi</taxon>
        <taxon>Dikarya</taxon>
        <taxon>Basidiomycota</taxon>
        <taxon>Agaricomycotina</taxon>
        <taxon>Agaricomycetes</taxon>
        <taxon>Agaricomycetidae</taxon>
        <taxon>Agaricales</taxon>
        <taxon>Marasmiineae</taxon>
        <taxon>Physalacriaceae</taxon>
        <taxon>Armillaria</taxon>
    </lineage>
</organism>
<accession>A0A2H3E0R2</accession>
<feature type="compositionally biased region" description="Basic and acidic residues" evidence="1">
    <location>
        <begin position="7"/>
        <end position="18"/>
    </location>
</feature>
<gene>
    <name evidence="2" type="ORF">ARMGADRAFT_1029952</name>
</gene>
<dbReference type="OMA" id="HREAHNT"/>
<reference evidence="3" key="1">
    <citation type="journal article" date="2017" name="Nat. Ecol. Evol.">
        <title>Genome expansion and lineage-specific genetic innovations in the forest pathogenic fungi Armillaria.</title>
        <authorList>
            <person name="Sipos G."/>
            <person name="Prasanna A.N."/>
            <person name="Walter M.C."/>
            <person name="O'Connor E."/>
            <person name="Balint B."/>
            <person name="Krizsan K."/>
            <person name="Kiss B."/>
            <person name="Hess J."/>
            <person name="Varga T."/>
            <person name="Slot J."/>
            <person name="Riley R."/>
            <person name="Boka B."/>
            <person name="Rigling D."/>
            <person name="Barry K."/>
            <person name="Lee J."/>
            <person name="Mihaltcheva S."/>
            <person name="LaButti K."/>
            <person name="Lipzen A."/>
            <person name="Waldron R."/>
            <person name="Moloney N.M."/>
            <person name="Sperisen C."/>
            <person name="Kredics L."/>
            <person name="Vagvoelgyi C."/>
            <person name="Patrignani A."/>
            <person name="Fitzpatrick D."/>
            <person name="Nagy I."/>
            <person name="Doyle S."/>
            <person name="Anderson J.B."/>
            <person name="Grigoriev I.V."/>
            <person name="Gueldener U."/>
            <person name="Muensterkoetter M."/>
            <person name="Nagy L.G."/>
        </authorList>
    </citation>
    <scope>NUCLEOTIDE SEQUENCE [LARGE SCALE GENOMIC DNA]</scope>
    <source>
        <strain evidence="3">Ar21-2</strain>
    </source>
</reference>
<dbReference type="InParanoid" id="A0A2H3E0R2"/>
<dbReference type="Proteomes" id="UP000217790">
    <property type="component" value="Unassembled WGS sequence"/>
</dbReference>
<feature type="region of interest" description="Disordered" evidence="1">
    <location>
        <begin position="1"/>
        <end position="29"/>
    </location>
</feature>
<dbReference type="OrthoDB" id="2654423at2759"/>
<evidence type="ECO:0000256" key="1">
    <source>
        <dbReference type="SAM" id="MobiDB-lite"/>
    </source>
</evidence>
<protein>
    <submittedName>
        <fullName evidence="2">Uncharacterized protein</fullName>
    </submittedName>
</protein>
<evidence type="ECO:0000313" key="2">
    <source>
        <dbReference type="EMBL" id="PBK94133.1"/>
    </source>
</evidence>
<keyword evidence="3" id="KW-1185">Reference proteome</keyword>
<proteinExistence type="predicted"/>
<sequence>MVMPRRAPIEEAEHREAHNTCSRHSYAKNRLSINQRRRDTYHQQKTHPSKVNRPLEPLIQKAVRLVDIEVNSGHSHTQYVIPRFCTYSPSQVGRQSSELAEAMDQVEWLSAWFRIITSRSPKWHACIIYKEYAWTMTEDHPKGCRSLIDNAVLEISSLEQSLQEYENVILNYAGIGKEMKQYRLVWEPIQRLVCWLEEMLCEAMISPEGLREKYDRCELAFRALNQD</sequence>
<dbReference type="EMBL" id="KZ293655">
    <property type="protein sequence ID" value="PBK94133.1"/>
    <property type="molecule type" value="Genomic_DNA"/>
</dbReference>
<dbReference type="AlphaFoldDB" id="A0A2H3E0R2"/>
<evidence type="ECO:0000313" key="3">
    <source>
        <dbReference type="Proteomes" id="UP000217790"/>
    </source>
</evidence>